<dbReference type="SUPFAM" id="SSF88946">
    <property type="entry name" value="Sigma2 domain of RNA polymerase sigma factors"/>
    <property type="match status" value="1"/>
</dbReference>
<dbReference type="Gene3D" id="1.10.1740.10">
    <property type="match status" value="1"/>
</dbReference>
<dbReference type="Proteomes" id="UP000755104">
    <property type="component" value="Unassembled WGS sequence"/>
</dbReference>
<dbReference type="InterPro" id="IPR014284">
    <property type="entry name" value="RNA_pol_sigma-70_dom"/>
</dbReference>
<dbReference type="CDD" id="cd06171">
    <property type="entry name" value="Sigma70_r4"/>
    <property type="match status" value="1"/>
</dbReference>
<dbReference type="EMBL" id="JAIGNO010000002">
    <property type="protein sequence ID" value="MBX7481890.1"/>
    <property type="molecule type" value="Genomic_DNA"/>
</dbReference>
<evidence type="ECO:0000259" key="7">
    <source>
        <dbReference type="Pfam" id="PF04545"/>
    </source>
</evidence>
<dbReference type="RefSeq" id="WP_221556287.1">
    <property type="nucleotide sequence ID" value="NZ_JAIGNO010000002.1"/>
</dbReference>
<sequence>MKYEHAHFNAQRAYASEITERIEKFLPMVRKLAWYYEGSCGASLDVDDLLQAGMIALTECAQRHERPSEDGFAAYAKMRVRGAMIDLLRSQSHHVRGAAALRRKMEGTADQLRRELGRDASAEEMAYAMNISVEEYHKARDQIATRLVDLEDCYSDTNPAFVSDEPDAEALLLDAADKAALTQAIAALPERLQLVIQLHFLEELNLTEIATILEVSVPRVHQLKANALEKLRIGLVAAESI</sequence>
<dbReference type="InterPro" id="IPR013324">
    <property type="entry name" value="RNA_pol_sigma_r3/r4-like"/>
</dbReference>
<feature type="domain" description="RNA polymerase sigma-70 region 4" evidence="7">
    <location>
        <begin position="184"/>
        <end position="232"/>
    </location>
</feature>
<dbReference type="Gene3D" id="1.20.140.160">
    <property type="match status" value="1"/>
</dbReference>
<dbReference type="PANTHER" id="PTHR30385">
    <property type="entry name" value="SIGMA FACTOR F FLAGELLAR"/>
    <property type="match status" value="1"/>
</dbReference>
<dbReference type="SUPFAM" id="SSF88659">
    <property type="entry name" value="Sigma3 and sigma4 domains of RNA polymerase sigma factors"/>
    <property type="match status" value="2"/>
</dbReference>
<reference evidence="8 9" key="1">
    <citation type="submission" date="2021-08" db="EMBL/GenBank/DDBJ databases">
        <title>Comparative Genomics Analysis of the Genus Qipengyuania Reveals Extensive Genetic Diversity and Metabolic Versatility, Including the Description of Fifteen Novel Species.</title>
        <authorList>
            <person name="Liu Y."/>
        </authorList>
    </citation>
    <scope>NUCLEOTIDE SEQUENCE [LARGE SCALE GENOMIC DNA]</scope>
    <source>
        <strain evidence="8 9">6D47A</strain>
    </source>
</reference>
<keyword evidence="2" id="KW-0731">Sigma factor</keyword>
<keyword evidence="4" id="KW-0804">Transcription</keyword>
<comment type="caution">
    <text evidence="8">The sequence shown here is derived from an EMBL/GenBank/DDBJ whole genome shotgun (WGS) entry which is preliminary data.</text>
</comment>
<feature type="domain" description="RNA polymerase sigma-70 region 2" evidence="6">
    <location>
        <begin position="22"/>
        <end position="92"/>
    </location>
</feature>
<keyword evidence="3" id="KW-0238">DNA-binding</keyword>
<accession>A0ABS7J7D5</accession>
<keyword evidence="1" id="KW-0805">Transcription regulation</keyword>
<dbReference type="Pfam" id="PF04539">
    <property type="entry name" value="Sigma70_r3"/>
    <property type="match status" value="1"/>
</dbReference>
<dbReference type="Pfam" id="PF04542">
    <property type="entry name" value="Sigma70_r2"/>
    <property type="match status" value="1"/>
</dbReference>
<evidence type="ECO:0000259" key="5">
    <source>
        <dbReference type="Pfam" id="PF04539"/>
    </source>
</evidence>
<dbReference type="InterPro" id="IPR007624">
    <property type="entry name" value="RNA_pol_sigma70_r3"/>
</dbReference>
<dbReference type="InterPro" id="IPR007630">
    <property type="entry name" value="RNA_pol_sigma70_r4"/>
</dbReference>
<dbReference type="PRINTS" id="PR00046">
    <property type="entry name" value="SIGMA70FCT"/>
</dbReference>
<keyword evidence="9" id="KW-1185">Reference proteome</keyword>
<evidence type="ECO:0000256" key="1">
    <source>
        <dbReference type="ARBA" id="ARBA00023015"/>
    </source>
</evidence>
<evidence type="ECO:0000256" key="3">
    <source>
        <dbReference type="ARBA" id="ARBA00023125"/>
    </source>
</evidence>
<evidence type="ECO:0000256" key="4">
    <source>
        <dbReference type="ARBA" id="ARBA00023163"/>
    </source>
</evidence>
<proteinExistence type="predicted"/>
<organism evidence="8 9">
    <name type="scientific">Qipengyuania qiaonensis</name>
    <dbReference type="NCBI Taxonomy" id="2867240"/>
    <lineage>
        <taxon>Bacteria</taxon>
        <taxon>Pseudomonadati</taxon>
        <taxon>Pseudomonadota</taxon>
        <taxon>Alphaproteobacteria</taxon>
        <taxon>Sphingomonadales</taxon>
        <taxon>Erythrobacteraceae</taxon>
        <taxon>Qipengyuania</taxon>
    </lineage>
</organism>
<evidence type="ECO:0000313" key="9">
    <source>
        <dbReference type="Proteomes" id="UP000755104"/>
    </source>
</evidence>
<dbReference type="InterPro" id="IPR000943">
    <property type="entry name" value="RNA_pol_sigma70"/>
</dbReference>
<evidence type="ECO:0000259" key="6">
    <source>
        <dbReference type="Pfam" id="PF04542"/>
    </source>
</evidence>
<protein>
    <submittedName>
        <fullName evidence="8">Sigma-70 family RNA polymerase sigma factor</fullName>
    </submittedName>
</protein>
<dbReference type="Pfam" id="PF04545">
    <property type="entry name" value="Sigma70_r4"/>
    <property type="match status" value="1"/>
</dbReference>
<gene>
    <name evidence="8" type="ORF">K3174_05060</name>
</gene>
<evidence type="ECO:0000256" key="2">
    <source>
        <dbReference type="ARBA" id="ARBA00023082"/>
    </source>
</evidence>
<name>A0ABS7J7D5_9SPHN</name>
<dbReference type="NCBIfam" id="TIGR02937">
    <property type="entry name" value="sigma70-ECF"/>
    <property type="match status" value="1"/>
</dbReference>
<dbReference type="InterPro" id="IPR007627">
    <property type="entry name" value="RNA_pol_sigma70_r2"/>
</dbReference>
<dbReference type="InterPro" id="IPR013325">
    <property type="entry name" value="RNA_pol_sigma_r2"/>
</dbReference>
<evidence type="ECO:0000313" key="8">
    <source>
        <dbReference type="EMBL" id="MBX7481890.1"/>
    </source>
</evidence>
<feature type="domain" description="RNA polymerase sigma-70 region 3" evidence="5">
    <location>
        <begin position="103"/>
        <end position="140"/>
    </location>
</feature>